<dbReference type="InParanoid" id="A0A2T3A5V8"/>
<reference evidence="2 3" key="1">
    <citation type="journal article" date="2018" name="Mycol. Prog.">
        <title>Coniella lustricola, a new species from submerged detritus.</title>
        <authorList>
            <person name="Raudabaugh D.B."/>
            <person name="Iturriaga T."/>
            <person name="Carver A."/>
            <person name="Mondo S."/>
            <person name="Pangilinan J."/>
            <person name="Lipzen A."/>
            <person name="He G."/>
            <person name="Amirebrahimi M."/>
            <person name="Grigoriev I.V."/>
            <person name="Miller A.N."/>
        </authorList>
    </citation>
    <scope>NUCLEOTIDE SEQUENCE [LARGE SCALE GENOMIC DNA]</scope>
    <source>
        <strain evidence="2 3">B22-T-1</strain>
    </source>
</reference>
<evidence type="ECO:0000256" key="1">
    <source>
        <dbReference type="SAM" id="SignalP"/>
    </source>
</evidence>
<evidence type="ECO:0000313" key="2">
    <source>
        <dbReference type="EMBL" id="PSR83399.1"/>
    </source>
</evidence>
<dbReference type="EMBL" id="KZ678460">
    <property type="protein sequence ID" value="PSR83399.1"/>
    <property type="molecule type" value="Genomic_DNA"/>
</dbReference>
<dbReference type="AlphaFoldDB" id="A0A2T3A5V8"/>
<proteinExistence type="predicted"/>
<feature type="chain" id="PRO_5015551051" evidence="1">
    <location>
        <begin position="30"/>
        <end position="104"/>
    </location>
</feature>
<organism evidence="2 3">
    <name type="scientific">Coniella lustricola</name>
    <dbReference type="NCBI Taxonomy" id="2025994"/>
    <lineage>
        <taxon>Eukaryota</taxon>
        <taxon>Fungi</taxon>
        <taxon>Dikarya</taxon>
        <taxon>Ascomycota</taxon>
        <taxon>Pezizomycotina</taxon>
        <taxon>Sordariomycetes</taxon>
        <taxon>Sordariomycetidae</taxon>
        <taxon>Diaporthales</taxon>
        <taxon>Schizoparmaceae</taxon>
        <taxon>Coniella</taxon>
    </lineage>
</organism>
<dbReference type="PROSITE" id="PS51257">
    <property type="entry name" value="PROKAR_LIPOPROTEIN"/>
    <property type="match status" value="1"/>
</dbReference>
<dbReference type="Proteomes" id="UP000241462">
    <property type="component" value="Unassembled WGS sequence"/>
</dbReference>
<accession>A0A2T3A5V8</accession>
<sequence length="104" mass="11138">MQSPGTKGKKKGTRIILTLTLSLTALSCAINGEKRCQDSARERVAIGKPEGEVCFQREKRLAAKQPALNLWGNATWTATATCFPVENPANPLCSSSGRARAGLH</sequence>
<protein>
    <submittedName>
        <fullName evidence="2">Uncharacterized protein</fullName>
    </submittedName>
</protein>
<gene>
    <name evidence="2" type="ORF">BD289DRAFT_282267</name>
</gene>
<feature type="signal peptide" evidence="1">
    <location>
        <begin position="1"/>
        <end position="29"/>
    </location>
</feature>
<evidence type="ECO:0000313" key="3">
    <source>
        <dbReference type="Proteomes" id="UP000241462"/>
    </source>
</evidence>
<name>A0A2T3A5V8_9PEZI</name>
<keyword evidence="3" id="KW-1185">Reference proteome</keyword>
<keyword evidence="1" id="KW-0732">Signal</keyword>